<evidence type="ECO:0000256" key="7">
    <source>
        <dbReference type="ARBA" id="ARBA00022723"/>
    </source>
</evidence>
<feature type="binding site" evidence="12">
    <location>
        <position position="33"/>
    </location>
    <ligand>
        <name>Mg(2+)</name>
        <dbReference type="ChEBI" id="CHEBI:18420"/>
        <label>1</label>
    </ligand>
</feature>
<evidence type="ECO:0000256" key="5">
    <source>
        <dbReference type="ARBA" id="ARBA00012730"/>
    </source>
</evidence>
<comment type="caution">
    <text evidence="14">The sequence shown here is derived from an EMBL/GenBank/DDBJ whole genome shotgun (WGS) entry which is preliminary data.</text>
</comment>
<evidence type="ECO:0000313" key="16">
    <source>
        <dbReference type="Proteomes" id="UP000663828"/>
    </source>
</evidence>
<feature type="active site" description="Proton donor/acceptor" evidence="10">
    <location>
        <position position="35"/>
    </location>
</feature>
<evidence type="ECO:0000256" key="13">
    <source>
        <dbReference type="RuleBase" id="RU361118"/>
    </source>
</evidence>
<dbReference type="GO" id="GO:0006487">
    <property type="term" value="P:protein N-linked glycosylation"/>
    <property type="evidence" value="ECO:0007669"/>
    <property type="project" value="TreeGrafter"/>
</dbReference>
<dbReference type="SUPFAM" id="SSF56784">
    <property type="entry name" value="HAD-like"/>
    <property type="match status" value="1"/>
</dbReference>
<dbReference type="CDD" id="cd02585">
    <property type="entry name" value="HAD_PMM"/>
    <property type="match status" value="1"/>
</dbReference>
<evidence type="ECO:0000256" key="1">
    <source>
        <dbReference type="ARBA" id="ARBA00004496"/>
    </source>
</evidence>
<evidence type="ECO:0000256" key="10">
    <source>
        <dbReference type="PIRSR" id="PIRSR605002-1"/>
    </source>
</evidence>
<feature type="binding site" evidence="11">
    <location>
        <position position="201"/>
    </location>
    <ligand>
        <name>alpha-D-mannose 1-phosphate</name>
        <dbReference type="ChEBI" id="CHEBI:58409"/>
    </ligand>
</feature>
<comment type="function">
    <text evidence="13">Involved in the synthesis of the GDP-mannose and dolichol-phosphate-mannose required for a number of critical mannosyl transfer reactions.</text>
</comment>
<feature type="binding site" evidence="11">
    <location>
        <position position="42"/>
    </location>
    <ligand>
        <name>alpha-D-mannose 1-phosphate</name>
        <dbReference type="ChEBI" id="CHEBI:58409"/>
    </ligand>
</feature>
<evidence type="ECO:0000256" key="9">
    <source>
        <dbReference type="ARBA" id="ARBA00023235"/>
    </source>
</evidence>
<dbReference type="Gene3D" id="3.30.1240.20">
    <property type="match status" value="1"/>
</dbReference>
<evidence type="ECO:0000256" key="4">
    <source>
        <dbReference type="ARBA" id="ARBA00011738"/>
    </source>
</evidence>
<gene>
    <name evidence="15" type="ORF">EDS130_LOCUS25020</name>
    <name evidence="14" type="ORF">XAT740_LOCUS6362</name>
</gene>
<keyword evidence="8 12" id="KW-0460">Magnesium</keyword>
<dbReference type="InterPro" id="IPR043169">
    <property type="entry name" value="PMM_cap"/>
</dbReference>
<dbReference type="SFLD" id="SFLDS00003">
    <property type="entry name" value="Haloacid_Dehalogenase"/>
    <property type="match status" value="1"/>
</dbReference>
<dbReference type="EC" id="5.4.2.8" evidence="5 13"/>
<dbReference type="InterPro" id="IPR005002">
    <property type="entry name" value="PMM"/>
</dbReference>
<reference evidence="14" key="1">
    <citation type="submission" date="2021-02" db="EMBL/GenBank/DDBJ databases">
        <authorList>
            <person name="Nowell W R."/>
        </authorList>
    </citation>
    <scope>NUCLEOTIDE SEQUENCE</scope>
</reference>
<comment type="subunit">
    <text evidence="4 13">Homodimer.</text>
</comment>
<evidence type="ECO:0000313" key="14">
    <source>
        <dbReference type="EMBL" id="CAF0868424.1"/>
    </source>
</evidence>
<evidence type="ECO:0000256" key="3">
    <source>
        <dbReference type="ARBA" id="ARBA00009736"/>
    </source>
</evidence>
<keyword evidence="7 12" id="KW-0479">Metal-binding</keyword>
<dbReference type="SFLD" id="SFLDG01143">
    <property type="entry name" value="C2.B.3:_Phosphomannomutase_Lik"/>
    <property type="match status" value="1"/>
</dbReference>
<feature type="binding site" evidence="12">
    <location>
        <position position="245"/>
    </location>
    <ligand>
        <name>Mg(2+)</name>
        <dbReference type="ChEBI" id="CHEBI:18420"/>
        <label>1</label>
    </ligand>
</feature>
<feature type="binding site" evidence="11">
    <location>
        <position position="163"/>
    </location>
    <ligand>
        <name>alpha-D-mannose 1-phosphate</name>
        <dbReference type="ChEBI" id="CHEBI:58409"/>
    </ligand>
</feature>
<comment type="similarity">
    <text evidence="3 13">Belongs to the eukaryotic PMM family.</text>
</comment>
<dbReference type="OrthoDB" id="10264771at2759"/>
<evidence type="ECO:0000256" key="2">
    <source>
        <dbReference type="ARBA" id="ARBA00004699"/>
    </source>
</evidence>
<evidence type="ECO:0000256" key="12">
    <source>
        <dbReference type="PIRSR" id="PIRSR605002-3"/>
    </source>
</evidence>
<dbReference type="InterPro" id="IPR006379">
    <property type="entry name" value="HAD-SF_hydro_IIB"/>
</dbReference>
<keyword evidence="6 13" id="KW-0963">Cytoplasm</keyword>
<comment type="subcellular location">
    <subcellularLocation>
        <location evidence="1 13">Cytoplasm</location>
    </subcellularLocation>
</comment>
<feature type="active site" description="Nucleophile" evidence="10">
    <location>
        <position position="33"/>
    </location>
</feature>
<dbReference type="EMBL" id="CAJNOJ010000145">
    <property type="protein sequence ID" value="CAF1194831.1"/>
    <property type="molecule type" value="Genomic_DNA"/>
</dbReference>
<comment type="cofactor">
    <cofactor evidence="12">
        <name>Mg(2+)</name>
        <dbReference type="ChEBI" id="CHEBI:18420"/>
    </cofactor>
</comment>
<dbReference type="Gene3D" id="3.40.50.1000">
    <property type="entry name" value="HAD superfamily/HAD-like"/>
    <property type="match status" value="1"/>
</dbReference>
<dbReference type="GO" id="GO:0046872">
    <property type="term" value="F:metal ion binding"/>
    <property type="evidence" value="ECO:0007669"/>
    <property type="project" value="UniProtKB-KW"/>
</dbReference>
<dbReference type="NCBIfam" id="TIGR01484">
    <property type="entry name" value="HAD-SF-IIB"/>
    <property type="match status" value="1"/>
</dbReference>
<name>A0A813XQ29_ADIRI</name>
<evidence type="ECO:0000313" key="15">
    <source>
        <dbReference type="EMBL" id="CAF1194831.1"/>
    </source>
</evidence>
<keyword evidence="9 13" id="KW-0413">Isomerase</keyword>
<dbReference type="SFLD" id="SFLDF00445">
    <property type="entry name" value="alpha-phosphomannomutase"/>
    <property type="match status" value="1"/>
</dbReference>
<comment type="catalytic activity">
    <reaction evidence="13">
        <text>alpha-D-mannose 1-phosphate = D-mannose 6-phosphate</text>
        <dbReference type="Rhea" id="RHEA:11140"/>
        <dbReference type="ChEBI" id="CHEBI:58409"/>
        <dbReference type="ChEBI" id="CHEBI:58735"/>
        <dbReference type="EC" id="5.4.2.8"/>
    </reaction>
</comment>
<dbReference type="FunFam" id="3.30.1240.20:FF:000001">
    <property type="entry name" value="Phosphomannomutase"/>
    <property type="match status" value="1"/>
</dbReference>
<dbReference type="PANTHER" id="PTHR10466">
    <property type="entry name" value="PHOSPHOMANNOMUTASE"/>
    <property type="match status" value="1"/>
</dbReference>
<feature type="binding site" evidence="11">
    <location>
        <position position="156"/>
    </location>
    <ligand>
        <name>alpha-D-mannose 1-phosphate</name>
        <dbReference type="ChEBI" id="CHEBI:58409"/>
    </ligand>
</feature>
<dbReference type="AlphaFoldDB" id="A0A813XQ29"/>
<feature type="binding site" evidence="12">
    <location>
        <position position="231"/>
    </location>
    <ligand>
        <name>Mg(2+)</name>
        <dbReference type="ChEBI" id="CHEBI:18420"/>
        <label>1</label>
    </ligand>
</feature>
<feature type="binding site" evidence="12">
    <location>
        <position position="35"/>
    </location>
    <ligand>
        <name>Mg(2+)</name>
        <dbReference type="ChEBI" id="CHEBI:18420"/>
        <label>1</label>
    </ligand>
</feature>
<feature type="binding site" evidence="12">
    <location>
        <position position="248"/>
    </location>
    <ligand>
        <name>Mg(2+)</name>
        <dbReference type="ChEBI" id="CHEBI:18420"/>
        <label>1</label>
    </ligand>
</feature>
<dbReference type="EMBL" id="CAJNOR010000288">
    <property type="protein sequence ID" value="CAF0868424.1"/>
    <property type="molecule type" value="Genomic_DNA"/>
</dbReference>
<evidence type="ECO:0000256" key="6">
    <source>
        <dbReference type="ARBA" id="ARBA00022490"/>
    </source>
</evidence>
<proteinExistence type="inferred from homology"/>
<organism evidence="14 16">
    <name type="scientific">Adineta ricciae</name>
    <name type="common">Rotifer</name>
    <dbReference type="NCBI Taxonomy" id="249248"/>
    <lineage>
        <taxon>Eukaryota</taxon>
        <taxon>Metazoa</taxon>
        <taxon>Spiralia</taxon>
        <taxon>Gnathifera</taxon>
        <taxon>Rotifera</taxon>
        <taxon>Eurotatoria</taxon>
        <taxon>Bdelloidea</taxon>
        <taxon>Adinetida</taxon>
        <taxon>Adinetidae</taxon>
        <taxon>Adineta</taxon>
    </lineage>
</organism>
<dbReference type="Proteomes" id="UP000663852">
    <property type="component" value="Unassembled WGS sequence"/>
</dbReference>
<evidence type="ECO:0000256" key="11">
    <source>
        <dbReference type="PIRSR" id="PIRSR605002-2"/>
    </source>
</evidence>
<dbReference type="InterPro" id="IPR023214">
    <property type="entry name" value="HAD_sf"/>
</dbReference>
<dbReference type="GO" id="GO:0005829">
    <property type="term" value="C:cytosol"/>
    <property type="evidence" value="ECO:0007669"/>
    <property type="project" value="TreeGrafter"/>
</dbReference>
<comment type="pathway">
    <text evidence="2 13">Nucleotide-sugar biosynthesis; GDP-alpha-D-mannose biosynthesis; alpha-D-mannose 1-phosphate from D-fructose 6-phosphate: step 2/2.</text>
</comment>
<sequence length="269" mass="30407">MATPNTPFTTPGEPLGNDDGIISRKLDTICLFDVDGTVTIPRQSITPEMDMCLQEVRKKCLIGLVGGSDIVKIAEQIGGTQAIAKYDYVFAENGLVGYKNGVQFFEENIQKYVGDDDLQTLINYCLKYLSEIRLPFKRGTFIEFRNGLINVSPVGRNCTQKERDLFEAYDSVHKIRATMIKDLEEKFAHLNLVYAIGGSISFDIFPEGWDKRYAIKHLEKDNVKNIYFFGDKTFKGGNDYEIYNDPRTKGYSVTSPVETRAHLCELFGS</sequence>
<keyword evidence="16" id="KW-1185">Reference proteome</keyword>
<dbReference type="Pfam" id="PF03332">
    <property type="entry name" value="PMM"/>
    <property type="match status" value="1"/>
</dbReference>
<feature type="binding site" evidence="11">
    <location>
        <position position="203"/>
    </location>
    <ligand>
        <name>alpha-D-mannose 1-phosphate</name>
        <dbReference type="ChEBI" id="CHEBI:58409"/>
    </ligand>
</feature>
<evidence type="ECO:0000256" key="8">
    <source>
        <dbReference type="ARBA" id="ARBA00022842"/>
    </source>
</evidence>
<protein>
    <recommendedName>
        <fullName evidence="5 13">Phosphomannomutase</fullName>
        <ecNumber evidence="5 13">5.4.2.8</ecNumber>
    </recommendedName>
</protein>
<dbReference type="GO" id="GO:0004615">
    <property type="term" value="F:phosphomannomutase activity"/>
    <property type="evidence" value="ECO:0007669"/>
    <property type="project" value="UniProtKB-EC"/>
</dbReference>
<dbReference type="GO" id="GO:0009298">
    <property type="term" value="P:GDP-mannose biosynthetic process"/>
    <property type="evidence" value="ECO:0007669"/>
    <property type="project" value="UniProtKB-UniPathway"/>
</dbReference>
<dbReference type="PANTHER" id="PTHR10466:SF0">
    <property type="entry name" value="PHOSPHOMANNOMUTASE"/>
    <property type="match status" value="1"/>
</dbReference>
<feature type="binding site" evidence="12">
    <location>
        <position position="243"/>
    </location>
    <ligand>
        <name>Mg(2+)</name>
        <dbReference type="ChEBI" id="CHEBI:18420"/>
        <label>1</label>
    </ligand>
</feature>
<feature type="binding site" evidence="11">
    <location>
        <position position="145"/>
    </location>
    <ligand>
        <name>alpha-D-mannose 1-phosphate</name>
        <dbReference type="ChEBI" id="CHEBI:58409"/>
    </ligand>
</feature>
<dbReference type="SFLD" id="SFLDG01140">
    <property type="entry name" value="C2.B:_Phosphomannomutase_and_P"/>
    <property type="match status" value="1"/>
</dbReference>
<dbReference type="Proteomes" id="UP000663828">
    <property type="component" value="Unassembled WGS sequence"/>
</dbReference>
<dbReference type="InterPro" id="IPR036412">
    <property type="entry name" value="HAD-like_sf"/>
</dbReference>
<accession>A0A813XQ29</accession>
<dbReference type="UniPathway" id="UPA00126">
    <property type="reaction ID" value="UER00424"/>
</dbReference>
<dbReference type="GO" id="GO:0006013">
    <property type="term" value="P:mannose metabolic process"/>
    <property type="evidence" value="ECO:0007669"/>
    <property type="project" value="TreeGrafter"/>
</dbReference>